<feature type="signal peptide" evidence="2">
    <location>
        <begin position="1"/>
        <end position="21"/>
    </location>
</feature>
<reference evidence="3 4" key="1">
    <citation type="journal article" date="2018" name="Mol. Biol. Evol.">
        <title>Broad Genomic Sampling Reveals a Smut Pathogenic Ancestry of the Fungal Clade Ustilaginomycotina.</title>
        <authorList>
            <person name="Kijpornyongpan T."/>
            <person name="Mondo S.J."/>
            <person name="Barry K."/>
            <person name="Sandor L."/>
            <person name="Lee J."/>
            <person name="Lipzen A."/>
            <person name="Pangilinan J."/>
            <person name="LaButti K."/>
            <person name="Hainaut M."/>
            <person name="Henrissat B."/>
            <person name="Grigoriev I.V."/>
            <person name="Spatafora J.W."/>
            <person name="Aime M.C."/>
        </authorList>
    </citation>
    <scope>NUCLEOTIDE SEQUENCE [LARGE SCALE GENOMIC DNA]</scope>
    <source>
        <strain evidence="3 4">MCA 3882</strain>
    </source>
</reference>
<gene>
    <name evidence="3" type="ORF">FA14DRAFT_181194</name>
</gene>
<feature type="compositionally biased region" description="Polar residues" evidence="1">
    <location>
        <begin position="40"/>
        <end position="56"/>
    </location>
</feature>
<organism evidence="3 4">
    <name type="scientific">Meira miltonrushii</name>
    <dbReference type="NCBI Taxonomy" id="1280837"/>
    <lineage>
        <taxon>Eukaryota</taxon>
        <taxon>Fungi</taxon>
        <taxon>Dikarya</taxon>
        <taxon>Basidiomycota</taxon>
        <taxon>Ustilaginomycotina</taxon>
        <taxon>Exobasidiomycetes</taxon>
        <taxon>Exobasidiales</taxon>
        <taxon>Brachybasidiaceae</taxon>
        <taxon>Meira</taxon>
    </lineage>
</organism>
<dbReference type="AlphaFoldDB" id="A0A316V4N5"/>
<evidence type="ECO:0000256" key="2">
    <source>
        <dbReference type="SAM" id="SignalP"/>
    </source>
</evidence>
<dbReference type="Proteomes" id="UP000245771">
    <property type="component" value="Unassembled WGS sequence"/>
</dbReference>
<accession>A0A316V4N5</accession>
<sequence>MLFTSALIYFYLTVFFQSANALPAGGDDRPLKLPKILTGWSKSSSTQPDTPKSPSASWEFHHQDRMVHHARVAEESVGKQQDFHNERFHHHQDKLLHMRLDDANEKLAKVEAMSKPLHL</sequence>
<proteinExistence type="predicted"/>
<keyword evidence="4" id="KW-1185">Reference proteome</keyword>
<evidence type="ECO:0000313" key="4">
    <source>
        <dbReference type="Proteomes" id="UP000245771"/>
    </source>
</evidence>
<dbReference type="RefSeq" id="XP_025352809.1">
    <property type="nucleotide sequence ID" value="XM_025501072.1"/>
</dbReference>
<protein>
    <submittedName>
        <fullName evidence="3">Uncharacterized protein</fullName>
    </submittedName>
</protein>
<feature type="chain" id="PRO_5016277646" evidence="2">
    <location>
        <begin position="22"/>
        <end position="119"/>
    </location>
</feature>
<dbReference type="EMBL" id="KZ819605">
    <property type="protein sequence ID" value="PWN32507.1"/>
    <property type="molecule type" value="Genomic_DNA"/>
</dbReference>
<dbReference type="InParanoid" id="A0A316V4N5"/>
<evidence type="ECO:0000256" key="1">
    <source>
        <dbReference type="SAM" id="MobiDB-lite"/>
    </source>
</evidence>
<feature type="region of interest" description="Disordered" evidence="1">
    <location>
        <begin position="38"/>
        <end position="57"/>
    </location>
</feature>
<keyword evidence="2" id="KW-0732">Signal</keyword>
<dbReference type="GeneID" id="37022853"/>
<name>A0A316V4N5_9BASI</name>
<evidence type="ECO:0000313" key="3">
    <source>
        <dbReference type="EMBL" id="PWN32507.1"/>
    </source>
</evidence>